<evidence type="ECO:0000313" key="1">
    <source>
        <dbReference type="EMBL" id="PNT61286.1"/>
    </source>
</evidence>
<dbReference type="InParanoid" id="A0A2K2CGY4"/>
<gene>
    <name evidence="1" type="ORF">BRADI_5g13185v3</name>
</gene>
<dbReference type="EnsemblPlants" id="PNT61286">
    <property type="protein sequence ID" value="PNT61286"/>
    <property type="gene ID" value="BRADI_5g13185v3"/>
</dbReference>
<evidence type="ECO:0000313" key="3">
    <source>
        <dbReference type="Proteomes" id="UP000008810"/>
    </source>
</evidence>
<dbReference type="AlphaFoldDB" id="A0A2K2CGY4"/>
<protein>
    <submittedName>
        <fullName evidence="1 2">Uncharacterized protein</fullName>
    </submittedName>
</protein>
<proteinExistence type="predicted"/>
<keyword evidence="3" id="KW-1185">Reference proteome</keyword>
<dbReference type="Gramene" id="PNT61286">
    <property type="protein sequence ID" value="PNT61286"/>
    <property type="gene ID" value="BRADI_5g13185v3"/>
</dbReference>
<sequence>MAARGDNSVTLIKRCDISGKTETLEEPVKHGRENQALTLIQVCSARLQVNRTE</sequence>
<reference evidence="1 2" key="1">
    <citation type="journal article" date="2010" name="Nature">
        <title>Genome sequencing and analysis of the model grass Brachypodium distachyon.</title>
        <authorList>
            <consortium name="International Brachypodium Initiative"/>
        </authorList>
    </citation>
    <scope>NUCLEOTIDE SEQUENCE [LARGE SCALE GENOMIC DNA]</scope>
    <source>
        <strain evidence="1 2">Bd21</strain>
    </source>
</reference>
<name>A0A2K2CGY4_BRADI</name>
<reference evidence="2" key="3">
    <citation type="submission" date="2018-08" db="UniProtKB">
        <authorList>
            <consortium name="EnsemblPlants"/>
        </authorList>
    </citation>
    <scope>IDENTIFICATION</scope>
    <source>
        <strain evidence="2">cv. Bd21</strain>
    </source>
</reference>
<accession>A0A2K2CGY4</accession>
<reference evidence="1" key="2">
    <citation type="submission" date="2017-06" db="EMBL/GenBank/DDBJ databases">
        <title>WGS assembly of Brachypodium distachyon.</title>
        <authorList>
            <consortium name="The International Brachypodium Initiative"/>
            <person name="Lucas S."/>
            <person name="Harmon-Smith M."/>
            <person name="Lail K."/>
            <person name="Tice H."/>
            <person name="Grimwood J."/>
            <person name="Bruce D."/>
            <person name="Barry K."/>
            <person name="Shu S."/>
            <person name="Lindquist E."/>
            <person name="Wang M."/>
            <person name="Pitluck S."/>
            <person name="Vogel J.P."/>
            <person name="Garvin D.F."/>
            <person name="Mockler T.C."/>
            <person name="Schmutz J."/>
            <person name="Rokhsar D."/>
            <person name="Bevan M.W."/>
        </authorList>
    </citation>
    <scope>NUCLEOTIDE SEQUENCE</scope>
    <source>
        <strain evidence="1">Bd21</strain>
    </source>
</reference>
<organism evidence="1">
    <name type="scientific">Brachypodium distachyon</name>
    <name type="common">Purple false brome</name>
    <name type="synonym">Trachynia distachya</name>
    <dbReference type="NCBI Taxonomy" id="15368"/>
    <lineage>
        <taxon>Eukaryota</taxon>
        <taxon>Viridiplantae</taxon>
        <taxon>Streptophyta</taxon>
        <taxon>Embryophyta</taxon>
        <taxon>Tracheophyta</taxon>
        <taxon>Spermatophyta</taxon>
        <taxon>Magnoliopsida</taxon>
        <taxon>Liliopsida</taxon>
        <taxon>Poales</taxon>
        <taxon>Poaceae</taxon>
        <taxon>BOP clade</taxon>
        <taxon>Pooideae</taxon>
        <taxon>Stipodae</taxon>
        <taxon>Brachypodieae</taxon>
        <taxon>Brachypodium</taxon>
    </lineage>
</organism>
<evidence type="ECO:0000313" key="2">
    <source>
        <dbReference type="EnsemblPlants" id="PNT61286"/>
    </source>
</evidence>
<dbReference type="EMBL" id="CM000884">
    <property type="protein sequence ID" value="PNT61286.1"/>
    <property type="molecule type" value="Genomic_DNA"/>
</dbReference>
<dbReference type="OrthoDB" id="6666987at2759"/>
<dbReference type="Proteomes" id="UP000008810">
    <property type="component" value="Chromosome 5"/>
</dbReference>